<organism evidence="2 3">
    <name type="scientific">Oldenlandia corymbosa var. corymbosa</name>
    <dbReference type="NCBI Taxonomy" id="529605"/>
    <lineage>
        <taxon>Eukaryota</taxon>
        <taxon>Viridiplantae</taxon>
        <taxon>Streptophyta</taxon>
        <taxon>Embryophyta</taxon>
        <taxon>Tracheophyta</taxon>
        <taxon>Spermatophyta</taxon>
        <taxon>Magnoliopsida</taxon>
        <taxon>eudicotyledons</taxon>
        <taxon>Gunneridae</taxon>
        <taxon>Pentapetalae</taxon>
        <taxon>asterids</taxon>
        <taxon>lamiids</taxon>
        <taxon>Gentianales</taxon>
        <taxon>Rubiaceae</taxon>
        <taxon>Rubioideae</taxon>
        <taxon>Spermacoceae</taxon>
        <taxon>Hedyotis-Oldenlandia complex</taxon>
        <taxon>Oldenlandia</taxon>
    </lineage>
</organism>
<dbReference type="AlphaFoldDB" id="A0AAV1BYS3"/>
<evidence type="ECO:0000256" key="1">
    <source>
        <dbReference type="SAM" id="MobiDB-lite"/>
    </source>
</evidence>
<feature type="compositionally biased region" description="Polar residues" evidence="1">
    <location>
        <begin position="256"/>
        <end position="267"/>
    </location>
</feature>
<feature type="region of interest" description="Disordered" evidence="1">
    <location>
        <begin position="146"/>
        <end position="197"/>
    </location>
</feature>
<feature type="compositionally biased region" description="Basic and acidic residues" evidence="1">
    <location>
        <begin position="182"/>
        <end position="195"/>
    </location>
</feature>
<sequence>MFSEKKAYQEIERPSKMERRRLGRSPSPPPSYRSRNCYYSRTTETSHIREQRSRNPSRSCCRTTFYQPRSLFYPKSRNYYNHDVDDYHRRQRQIPSGSGYDYNDDYRYDDRPNFSYNSDYHEPSTSNFYSYNHRHDDDEYHLRLRRSYRPPSPSDGWRRHQPRYSFNSSPSRSKPSRNGSNRHCDGIDWSDEKSRSSPRYDLGWNYQRWQSSRNRRRAHQYYGSSVPLKSDNFSHDYNHQRGRRRSYGGRDVAAAVTTTNLQPPSSDNIAISPSPNPCPNICNNSPSIPPNSSPDPDYISSALSSPCYDPNSPRSCTPVLEHTPAASPFPYFQGLQ</sequence>
<evidence type="ECO:0000313" key="3">
    <source>
        <dbReference type="Proteomes" id="UP001161247"/>
    </source>
</evidence>
<feature type="region of interest" description="Disordered" evidence="1">
    <location>
        <begin position="84"/>
        <end position="120"/>
    </location>
</feature>
<gene>
    <name evidence="2" type="ORF">OLC1_LOCUS388</name>
</gene>
<keyword evidence="3" id="KW-1185">Reference proteome</keyword>
<accession>A0AAV1BYS3</accession>
<dbReference type="Proteomes" id="UP001161247">
    <property type="component" value="Chromosome 1"/>
</dbReference>
<feature type="compositionally biased region" description="Low complexity" evidence="1">
    <location>
        <begin position="163"/>
        <end position="181"/>
    </location>
</feature>
<feature type="compositionally biased region" description="Basic and acidic residues" evidence="1">
    <location>
        <begin position="44"/>
        <end position="53"/>
    </location>
</feature>
<proteinExistence type="predicted"/>
<name>A0AAV1BYS3_OLDCO</name>
<evidence type="ECO:0000313" key="2">
    <source>
        <dbReference type="EMBL" id="CAI9087613.1"/>
    </source>
</evidence>
<protein>
    <submittedName>
        <fullName evidence="2">OLC1v1021724C1</fullName>
    </submittedName>
</protein>
<feature type="compositionally biased region" description="Low complexity" evidence="1">
    <location>
        <begin position="268"/>
        <end position="286"/>
    </location>
</feature>
<feature type="region of interest" description="Disordered" evidence="1">
    <location>
        <begin position="222"/>
        <end position="336"/>
    </location>
</feature>
<reference evidence="2" key="1">
    <citation type="submission" date="2023-03" db="EMBL/GenBank/DDBJ databases">
        <authorList>
            <person name="Julca I."/>
        </authorList>
    </citation>
    <scope>NUCLEOTIDE SEQUENCE</scope>
</reference>
<feature type="compositionally biased region" description="Low complexity" evidence="1">
    <location>
        <begin position="32"/>
        <end position="41"/>
    </location>
</feature>
<dbReference type="EMBL" id="OX459118">
    <property type="protein sequence ID" value="CAI9087613.1"/>
    <property type="molecule type" value="Genomic_DNA"/>
</dbReference>
<feature type="region of interest" description="Disordered" evidence="1">
    <location>
        <begin position="1"/>
        <end position="59"/>
    </location>
</feature>
<feature type="compositionally biased region" description="Basic and acidic residues" evidence="1">
    <location>
        <begin position="1"/>
        <end position="17"/>
    </location>
</feature>